<keyword evidence="2" id="KW-1185">Reference proteome</keyword>
<dbReference type="InParanoid" id="E9GM40"/>
<evidence type="ECO:0000313" key="2">
    <source>
        <dbReference type="Proteomes" id="UP000000305"/>
    </source>
</evidence>
<dbReference type="Proteomes" id="UP000000305">
    <property type="component" value="Unassembled WGS sequence"/>
</dbReference>
<protein>
    <submittedName>
        <fullName evidence="1">Uncharacterized protein</fullName>
    </submittedName>
</protein>
<dbReference type="KEGG" id="dpx:DAPPUDRAFT_244902"/>
<reference evidence="1 2" key="1">
    <citation type="journal article" date="2011" name="Science">
        <title>The ecoresponsive genome of Daphnia pulex.</title>
        <authorList>
            <person name="Colbourne J.K."/>
            <person name="Pfrender M.E."/>
            <person name="Gilbert D."/>
            <person name="Thomas W.K."/>
            <person name="Tucker A."/>
            <person name="Oakley T.H."/>
            <person name="Tokishita S."/>
            <person name="Aerts A."/>
            <person name="Arnold G.J."/>
            <person name="Basu M.K."/>
            <person name="Bauer D.J."/>
            <person name="Caceres C.E."/>
            <person name="Carmel L."/>
            <person name="Casola C."/>
            <person name="Choi J.H."/>
            <person name="Detter J.C."/>
            <person name="Dong Q."/>
            <person name="Dusheyko S."/>
            <person name="Eads B.D."/>
            <person name="Frohlich T."/>
            <person name="Geiler-Samerotte K.A."/>
            <person name="Gerlach D."/>
            <person name="Hatcher P."/>
            <person name="Jogdeo S."/>
            <person name="Krijgsveld J."/>
            <person name="Kriventseva E.V."/>
            <person name="Kultz D."/>
            <person name="Laforsch C."/>
            <person name="Lindquist E."/>
            <person name="Lopez J."/>
            <person name="Manak J.R."/>
            <person name="Muller J."/>
            <person name="Pangilinan J."/>
            <person name="Patwardhan R.P."/>
            <person name="Pitluck S."/>
            <person name="Pritham E.J."/>
            <person name="Rechtsteiner A."/>
            <person name="Rho M."/>
            <person name="Rogozin I.B."/>
            <person name="Sakarya O."/>
            <person name="Salamov A."/>
            <person name="Schaack S."/>
            <person name="Shapiro H."/>
            <person name="Shiga Y."/>
            <person name="Skalitzky C."/>
            <person name="Smith Z."/>
            <person name="Souvorov A."/>
            <person name="Sung W."/>
            <person name="Tang Z."/>
            <person name="Tsuchiya D."/>
            <person name="Tu H."/>
            <person name="Vos H."/>
            <person name="Wang M."/>
            <person name="Wolf Y.I."/>
            <person name="Yamagata H."/>
            <person name="Yamada T."/>
            <person name="Ye Y."/>
            <person name="Shaw J.R."/>
            <person name="Andrews J."/>
            <person name="Crease T.J."/>
            <person name="Tang H."/>
            <person name="Lucas S.M."/>
            <person name="Robertson H.M."/>
            <person name="Bork P."/>
            <person name="Koonin E.V."/>
            <person name="Zdobnov E.M."/>
            <person name="Grigoriev I.V."/>
            <person name="Lynch M."/>
            <person name="Boore J.L."/>
        </authorList>
    </citation>
    <scope>NUCLEOTIDE SEQUENCE [LARGE SCALE GENOMIC DNA]</scope>
</reference>
<sequence length="65" mass="7205">MILHPNPYARAAVAVPACESQSGGDPRVAETREWRFCRHGMSDAIFSEALIQVEQDVESNLSMND</sequence>
<dbReference type="EMBL" id="GL732552">
    <property type="protein sequence ID" value="EFX79456.1"/>
    <property type="molecule type" value="Genomic_DNA"/>
</dbReference>
<proteinExistence type="predicted"/>
<gene>
    <name evidence="1" type="ORF">DAPPUDRAFT_244902</name>
</gene>
<organism evidence="1 2">
    <name type="scientific">Daphnia pulex</name>
    <name type="common">Water flea</name>
    <dbReference type="NCBI Taxonomy" id="6669"/>
    <lineage>
        <taxon>Eukaryota</taxon>
        <taxon>Metazoa</taxon>
        <taxon>Ecdysozoa</taxon>
        <taxon>Arthropoda</taxon>
        <taxon>Crustacea</taxon>
        <taxon>Branchiopoda</taxon>
        <taxon>Diplostraca</taxon>
        <taxon>Cladocera</taxon>
        <taxon>Anomopoda</taxon>
        <taxon>Daphniidae</taxon>
        <taxon>Daphnia</taxon>
    </lineage>
</organism>
<accession>E9GM40</accession>
<dbReference type="AlphaFoldDB" id="E9GM40"/>
<name>E9GM40_DAPPU</name>
<dbReference type="HOGENOM" id="CLU_2851937_0_0_1"/>
<evidence type="ECO:0000313" key="1">
    <source>
        <dbReference type="EMBL" id="EFX79456.1"/>
    </source>
</evidence>